<keyword evidence="3 7" id="KW-0489">Methyltransferase</keyword>
<evidence type="ECO:0000256" key="3">
    <source>
        <dbReference type="ARBA" id="ARBA00022603"/>
    </source>
</evidence>
<name>A0A1I6DMB2_9FIRM</name>
<dbReference type="Pfam" id="PF00590">
    <property type="entry name" value="TP_methylase"/>
    <property type="match status" value="1"/>
</dbReference>
<dbReference type="Proteomes" id="UP000199584">
    <property type="component" value="Unassembled WGS sequence"/>
</dbReference>
<keyword evidence="2" id="KW-0169">Cobalamin biosynthesis</keyword>
<dbReference type="RefSeq" id="WP_165608253.1">
    <property type="nucleotide sequence ID" value="NZ_FOYM01000013.1"/>
</dbReference>
<dbReference type="GO" id="GO:0032259">
    <property type="term" value="P:methylation"/>
    <property type="evidence" value="ECO:0007669"/>
    <property type="project" value="UniProtKB-KW"/>
</dbReference>
<dbReference type="InterPro" id="IPR035996">
    <property type="entry name" value="4pyrrol_Methylase_sf"/>
</dbReference>
<dbReference type="InterPro" id="IPR014776">
    <property type="entry name" value="4pyrrole_Mease_sub2"/>
</dbReference>
<dbReference type="STRING" id="39060.SAMN05660706_11384"/>
<dbReference type="AlphaFoldDB" id="A0A1I6DMB2"/>
<dbReference type="GO" id="GO:0009236">
    <property type="term" value="P:cobalamin biosynthetic process"/>
    <property type="evidence" value="ECO:0007669"/>
    <property type="project" value="UniProtKB-UniPathway"/>
</dbReference>
<dbReference type="NCBIfam" id="TIGR02467">
    <property type="entry name" value="CbiE"/>
    <property type="match status" value="1"/>
</dbReference>
<feature type="domain" description="Tetrapyrrole methylase" evidence="6">
    <location>
        <begin position="4"/>
        <end position="193"/>
    </location>
</feature>
<dbReference type="InterPro" id="IPR000878">
    <property type="entry name" value="4pyrrol_Mease"/>
</dbReference>
<keyword evidence="4 7" id="KW-0808">Transferase</keyword>
<keyword evidence="5" id="KW-0949">S-adenosyl-L-methionine</keyword>
<dbReference type="GO" id="GO:0008276">
    <property type="term" value="F:protein methyltransferase activity"/>
    <property type="evidence" value="ECO:0007669"/>
    <property type="project" value="InterPro"/>
</dbReference>
<comment type="pathway">
    <text evidence="1">Cofactor biosynthesis; adenosylcobalamin biosynthesis.</text>
</comment>
<proteinExistence type="predicted"/>
<organism evidence="7 8">
    <name type="scientific">Desulfoscipio geothermicus DSM 3669</name>
    <dbReference type="NCBI Taxonomy" id="1121426"/>
    <lineage>
        <taxon>Bacteria</taxon>
        <taxon>Bacillati</taxon>
        <taxon>Bacillota</taxon>
        <taxon>Clostridia</taxon>
        <taxon>Eubacteriales</taxon>
        <taxon>Desulfallaceae</taxon>
        <taxon>Desulfoscipio</taxon>
    </lineage>
</organism>
<keyword evidence="8" id="KW-1185">Reference proteome</keyword>
<evidence type="ECO:0000256" key="2">
    <source>
        <dbReference type="ARBA" id="ARBA00022573"/>
    </source>
</evidence>
<dbReference type="InterPro" id="IPR014777">
    <property type="entry name" value="4pyrrole_Mease_sub1"/>
</dbReference>
<dbReference type="InterPro" id="IPR050714">
    <property type="entry name" value="Cobalamin_biosynth_MTase"/>
</dbReference>
<dbReference type="InterPro" id="IPR012818">
    <property type="entry name" value="CbiE"/>
</dbReference>
<dbReference type="UniPathway" id="UPA00148"/>
<evidence type="ECO:0000256" key="4">
    <source>
        <dbReference type="ARBA" id="ARBA00022679"/>
    </source>
</evidence>
<evidence type="ECO:0000256" key="1">
    <source>
        <dbReference type="ARBA" id="ARBA00004953"/>
    </source>
</evidence>
<reference evidence="8" key="1">
    <citation type="submission" date="2016-10" db="EMBL/GenBank/DDBJ databases">
        <authorList>
            <person name="Varghese N."/>
            <person name="Submissions S."/>
        </authorList>
    </citation>
    <scope>NUCLEOTIDE SEQUENCE [LARGE SCALE GENOMIC DNA]</scope>
    <source>
        <strain evidence="8">DSM 3669</strain>
    </source>
</reference>
<evidence type="ECO:0000256" key="5">
    <source>
        <dbReference type="ARBA" id="ARBA00022691"/>
    </source>
</evidence>
<evidence type="ECO:0000313" key="7">
    <source>
        <dbReference type="EMBL" id="SFR06564.1"/>
    </source>
</evidence>
<protein>
    <submittedName>
        <fullName evidence="7">Precorrin-6Y C5,15-methyltransferase (Decarboxylating)</fullName>
    </submittedName>
</protein>
<dbReference type="EMBL" id="FOYM01000013">
    <property type="protein sequence ID" value="SFR06564.1"/>
    <property type="molecule type" value="Genomic_DNA"/>
</dbReference>
<sequence length="210" mass="22848">MADITVVGLGPGSREYLTRAAEEAVSQADVLVGGRRQLTLFNNLIKEKYIITKDLDGLFRFITEKINAQRKIAVLASGDPGFYGILAALKRRLPGVDINVIPGISSVQLACAKLGITWDDAYLTSCHGRDVAPLIEAVKNHHKVVALTDPQHNPAALARTLLRAGTGNRTVFVGCNLSYPNETINATTLEELAQVQQWQAQNCVMVIKNE</sequence>
<evidence type="ECO:0000259" key="6">
    <source>
        <dbReference type="Pfam" id="PF00590"/>
    </source>
</evidence>
<evidence type="ECO:0000313" key="8">
    <source>
        <dbReference type="Proteomes" id="UP000199584"/>
    </source>
</evidence>
<dbReference type="Gene3D" id="3.40.1010.10">
    <property type="entry name" value="Cobalt-precorrin-4 Transmethylase, Domain 1"/>
    <property type="match status" value="1"/>
</dbReference>
<dbReference type="CDD" id="cd11644">
    <property type="entry name" value="Precorrin-6Y-MT"/>
    <property type="match status" value="1"/>
</dbReference>
<dbReference type="Gene3D" id="3.30.950.10">
    <property type="entry name" value="Methyltransferase, Cobalt-precorrin-4 Transmethylase, Domain 2"/>
    <property type="match status" value="1"/>
</dbReference>
<dbReference type="PANTHER" id="PTHR43182">
    <property type="entry name" value="COBALT-PRECORRIN-6B C(15)-METHYLTRANSFERASE (DECARBOXYLATING)"/>
    <property type="match status" value="1"/>
</dbReference>
<dbReference type="SUPFAM" id="SSF53790">
    <property type="entry name" value="Tetrapyrrole methylase"/>
    <property type="match status" value="1"/>
</dbReference>
<accession>A0A1I6DMB2</accession>
<dbReference type="PANTHER" id="PTHR43182:SF1">
    <property type="entry name" value="COBALT-PRECORRIN-7 C(5)-METHYLTRANSFERASE"/>
    <property type="match status" value="1"/>
</dbReference>
<gene>
    <name evidence="7" type="ORF">SAMN05660706_11384</name>
</gene>